<gene>
    <name evidence="1" type="ORF">ACFSNB_14955</name>
</gene>
<proteinExistence type="predicted"/>
<sequence>MRILLIRMMGLGDVAAILVPAARLIRRRFPAARIEAMTFAAGIEVMARVAEIDAVLPVSAAQWPDSLPEAMRSAAALAAEIAGRGYDRVINFDTWFFPGFLARLVMEAGVPVEGNYARLPTRVFLDQLAAGRLTQAYFGDQGGHAASTFPHMADWVMPWWDRFPDWPSYPHFFLGHCCGLAGDLDFDLPATPDPALRAAAGGRPVVALSLAGRKLRYRDGGRLALALEQAGCHVWSGFDGSVPIATTLDRLKATDLLISLPTSSQWLARAVGCPTLLVPGSQPPRHLGAEAVAAPVIECQYCGLMTCPRGLDFPCLAVPPEALVAQVRALLA</sequence>
<evidence type="ECO:0000313" key="2">
    <source>
        <dbReference type="Proteomes" id="UP001597296"/>
    </source>
</evidence>
<dbReference type="Proteomes" id="UP001597296">
    <property type="component" value="Unassembled WGS sequence"/>
</dbReference>
<dbReference type="SUPFAM" id="SSF53756">
    <property type="entry name" value="UDP-Glycosyltransferase/glycogen phosphorylase"/>
    <property type="match status" value="1"/>
</dbReference>
<comment type="caution">
    <text evidence="1">The sequence shown here is derived from an EMBL/GenBank/DDBJ whole genome shotgun (WGS) entry which is preliminary data.</text>
</comment>
<dbReference type="RefSeq" id="WP_377317983.1">
    <property type="nucleotide sequence ID" value="NZ_JBHUIY010000036.1"/>
</dbReference>
<organism evidence="1 2">
    <name type="scientific">Phaeospirillum tilakii</name>
    <dbReference type="NCBI Taxonomy" id="741673"/>
    <lineage>
        <taxon>Bacteria</taxon>
        <taxon>Pseudomonadati</taxon>
        <taxon>Pseudomonadota</taxon>
        <taxon>Alphaproteobacteria</taxon>
        <taxon>Rhodospirillales</taxon>
        <taxon>Rhodospirillaceae</taxon>
        <taxon>Phaeospirillum</taxon>
    </lineage>
</organism>
<reference evidence="2" key="1">
    <citation type="journal article" date="2019" name="Int. J. Syst. Evol. Microbiol.">
        <title>The Global Catalogue of Microorganisms (GCM) 10K type strain sequencing project: providing services to taxonomists for standard genome sequencing and annotation.</title>
        <authorList>
            <consortium name="The Broad Institute Genomics Platform"/>
            <consortium name="The Broad Institute Genome Sequencing Center for Infectious Disease"/>
            <person name="Wu L."/>
            <person name="Ma J."/>
        </authorList>
    </citation>
    <scope>NUCLEOTIDE SEQUENCE [LARGE SCALE GENOMIC DNA]</scope>
    <source>
        <strain evidence="2">KCTC 15012</strain>
    </source>
</reference>
<evidence type="ECO:0000313" key="1">
    <source>
        <dbReference type="EMBL" id="MFD2235110.1"/>
    </source>
</evidence>
<name>A0ABW5CD46_9PROT</name>
<dbReference type="Gene3D" id="3.40.50.2000">
    <property type="entry name" value="Glycogen Phosphorylase B"/>
    <property type="match status" value="2"/>
</dbReference>
<protein>
    <submittedName>
        <fullName evidence="1">Glycosyltransferase family 9 protein</fullName>
    </submittedName>
</protein>
<dbReference type="InterPro" id="IPR051199">
    <property type="entry name" value="LPS_LOS_Heptosyltrfase"/>
</dbReference>
<dbReference type="PANTHER" id="PTHR30160">
    <property type="entry name" value="TETRAACYLDISACCHARIDE 4'-KINASE-RELATED"/>
    <property type="match status" value="1"/>
</dbReference>
<dbReference type="EMBL" id="JBHUIY010000036">
    <property type="protein sequence ID" value="MFD2235110.1"/>
    <property type="molecule type" value="Genomic_DNA"/>
</dbReference>
<keyword evidence="2" id="KW-1185">Reference proteome</keyword>
<accession>A0ABW5CD46</accession>